<evidence type="ECO:0000256" key="1">
    <source>
        <dbReference type="SAM" id="MobiDB-lite"/>
    </source>
</evidence>
<feature type="region of interest" description="Disordered" evidence="1">
    <location>
        <begin position="1"/>
        <end position="51"/>
    </location>
</feature>
<proteinExistence type="predicted"/>
<evidence type="ECO:0000313" key="2">
    <source>
        <dbReference type="EMBL" id="CEM20550.1"/>
    </source>
</evidence>
<feature type="compositionally biased region" description="Basic and acidic residues" evidence="1">
    <location>
        <begin position="21"/>
        <end position="49"/>
    </location>
</feature>
<accession>A0A0G4FZD4</accession>
<dbReference type="AlphaFoldDB" id="A0A0G4FZD4"/>
<reference evidence="2" key="1">
    <citation type="submission" date="2014-11" db="EMBL/GenBank/DDBJ databases">
        <authorList>
            <person name="Otto D Thomas"/>
            <person name="Naeem Raeece"/>
        </authorList>
    </citation>
    <scope>NUCLEOTIDE SEQUENCE</scope>
</reference>
<gene>
    <name evidence="2" type="ORF">Cvel_19408</name>
</gene>
<sequence>MSESDFSGSKGDFEENEGGGVEEKEGGEPLADPHVEKKQEDKAGTDVPERSMFSSVIAVAKEVRLSVRGGARSGVRTRGQTRTQG</sequence>
<dbReference type="EMBL" id="CDMZ01000741">
    <property type="protein sequence ID" value="CEM20550.1"/>
    <property type="molecule type" value="Genomic_DNA"/>
</dbReference>
<dbReference type="VEuPathDB" id="CryptoDB:Cvel_19408"/>
<protein>
    <submittedName>
        <fullName evidence="2">Uncharacterized protein</fullName>
    </submittedName>
</protein>
<feature type="region of interest" description="Disordered" evidence="1">
    <location>
        <begin position="64"/>
        <end position="85"/>
    </location>
</feature>
<name>A0A0G4FZD4_9ALVE</name>
<organism evidence="2">
    <name type="scientific">Chromera velia CCMP2878</name>
    <dbReference type="NCBI Taxonomy" id="1169474"/>
    <lineage>
        <taxon>Eukaryota</taxon>
        <taxon>Sar</taxon>
        <taxon>Alveolata</taxon>
        <taxon>Colpodellida</taxon>
        <taxon>Chromeraceae</taxon>
        <taxon>Chromera</taxon>
    </lineage>
</organism>